<dbReference type="OrthoDB" id="5411533at2759"/>
<feature type="compositionally biased region" description="Polar residues" evidence="6">
    <location>
        <begin position="404"/>
        <end position="416"/>
    </location>
</feature>
<dbReference type="SUPFAM" id="SSF54928">
    <property type="entry name" value="RNA-binding domain, RBD"/>
    <property type="match status" value="1"/>
</dbReference>
<feature type="region of interest" description="Disordered" evidence="6">
    <location>
        <begin position="24"/>
        <end position="74"/>
    </location>
</feature>
<keyword evidence="2" id="KW-0507">mRNA processing</keyword>
<evidence type="ECO:0000256" key="1">
    <source>
        <dbReference type="ARBA" id="ARBA00004123"/>
    </source>
</evidence>
<accession>S7RUZ8</accession>
<dbReference type="SMART" id="SM00361">
    <property type="entry name" value="RRM_1"/>
    <property type="match status" value="1"/>
</dbReference>
<dbReference type="Gene3D" id="3.30.70.330">
    <property type="match status" value="1"/>
</dbReference>
<dbReference type="InterPro" id="IPR000467">
    <property type="entry name" value="G_patch_dom"/>
</dbReference>
<dbReference type="GO" id="GO:0003723">
    <property type="term" value="F:RNA binding"/>
    <property type="evidence" value="ECO:0007669"/>
    <property type="project" value="UniProtKB-KW"/>
</dbReference>
<evidence type="ECO:0000313" key="8">
    <source>
        <dbReference type="EMBL" id="EPQ58580.1"/>
    </source>
</evidence>
<evidence type="ECO:0000256" key="6">
    <source>
        <dbReference type="SAM" id="MobiDB-lite"/>
    </source>
</evidence>
<dbReference type="AlphaFoldDB" id="S7RUZ8"/>
<feature type="region of interest" description="Disordered" evidence="6">
    <location>
        <begin position="343"/>
        <end position="453"/>
    </location>
</feature>
<dbReference type="HOGENOM" id="CLU_025002_0_0_1"/>
<dbReference type="InterPro" id="IPR012677">
    <property type="entry name" value="Nucleotide-bd_a/b_plait_sf"/>
</dbReference>
<feature type="region of interest" description="Disordered" evidence="6">
    <location>
        <begin position="138"/>
        <end position="293"/>
    </location>
</feature>
<dbReference type="PROSITE" id="PS50174">
    <property type="entry name" value="G_PATCH"/>
    <property type="match status" value="1"/>
</dbReference>
<dbReference type="Pfam" id="PF01585">
    <property type="entry name" value="G-patch"/>
    <property type="match status" value="1"/>
</dbReference>
<evidence type="ECO:0000256" key="5">
    <source>
        <dbReference type="ARBA" id="ARBA00023242"/>
    </source>
</evidence>
<dbReference type="GeneID" id="19299965"/>
<feature type="compositionally biased region" description="Acidic residues" evidence="6">
    <location>
        <begin position="366"/>
        <end position="375"/>
    </location>
</feature>
<dbReference type="InterPro" id="IPR035979">
    <property type="entry name" value="RBD_domain_sf"/>
</dbReference>
<comment type="subcellular location">
    <subcellularLocation>
        <location evidence="1">Nucleus</location>
    </subcellularLocation>
</comment>
<dbReference type="OMA" id="CDYSAYK"/>
<dbReference type="eggNOG" id="KOG1996">
    <property type="taxonomic scope" value="Eukaryota"/>
</dbReference>
<organism evidence="8 9">
    <name type="scientific">Gloeophyllum trabeum (strain ATCC 11539 / FP-39264 / Madison 617)</name>
    <name type="common">Brown rot fungus</name>
    <dbReference type="NCBI Taxonomy" id="670483"/>
    <lineage>
        <taxon>Eukaryota</taxon>
        <taxon>Fungi</taxon>
        <taxon>Dikarya</taxon>
        <taxon>Basidiomycota</taxon>
        <taxon>Agaricomycotina</taxon>
        <taxon>Agaricomycetes</taxon>
        <taxon>Gloeophyllales</taxon>
        <taxon>Gloeophyllaceae</taxon>
        <taxon>Gloeophyllum</taxon>
    </lineage>
</organism>
<feature type="compositionally biased region" description="Basic and acidic residues" evidence="6">
    <location>
        <begin position="442"/>
        <end position="451"/>
    </location>
</feature>
<dbReference type="GO" id="GO:0071011">
    <property type="term" value="C:precatalytic spliceosome"/>
    <property type="evidence" value="ECO:0007669"/>
    <property type="project" value="TreeGrafter"/>
</dbReference>
<feature type="compositionally biased region" description="Basic and acidic residues" evidence="6">
    <location>
        <begin position="260"/>
        <end position="279"/>
    </location>
</feature>
<dbReference type="CDD" id="cd12374">
    <property type="entry name" value="RRM_UHM_SPF45_PUF60"/>
    <property type="match status" value="1"/>
</dbReference>
<feature type="compositionally biased region" description="Pro residues" evidence="6">
    <location>
        <begin position="349"/>
        <end position="361"/>
    </location>
</feature>
<reference evidence="8 9" key="1">
    <citation type="journal article" date="2012" name="Science">
        <title>The Paleozoic origin of enzymatic lignin decomposition reconstructed from 31 fungal genomes.</title>
        <authorList>
            <person name="Floudas D."/>
            <person name="Binder M."/>
            <person name="Riley R."/>
            <person name="Barry K."/>
            <person name="Blanchette R.A."/>
            <person name="Henrissat B."/>
            <person name="Martinez A.T."/>
            <person name="Otillar R."/>
            <person name="Spatafora J.W."/>
            <person name="Yadav J.S."/>
            <person name="Aerts A."/>
            <person name="Benoit I."/>
            <person name="Boyd A."/>
            <person name="Carlson A."/>
            <person name="Copeland A."/>
            <person name="Coutinho P.M."/>
            <person name="de Vries R.P."/>
            <person name="Ferreira P."/>
            <person name="Findley K."/>
            <person name="Foster B."/>
            <person name="Gaskell J."/>
            <person name="Glotzer D."/>
            <person name="Gorecki P."/>
            <person name="Heitman J."/>
            <person name="Hesse C."/>
            <person name="Hori C."/>
            <person name="Igarashi K."/>
            <person name="Jurgens J.A."/>
            <person name="Kallen N."/>
            <person name="Kersten P."/>
            <person name="Kohler A."/>
            <person name="Kuees U."/>
            <person name="Kumar T.K.A."/>
            <person name="Kuo A."/>
            <person name="LaButti K."/>
            <person name="Larrondo L.F."/>
            <person name="Lindquist E."/>
            <person name="Ling A."/>
            <person name="Lombard V."/>
            <person name="Lucas S."/>
            <person name="Lundell T."/>
            <person name="Martin R."/>
            <person name="McLaughlin D.J."/>
            <person name="Morgenstern I."/>
            <person name="Morin E."/>
            <person name="Murat C."/>
            <person name="Nagy L.G."/>
            <person name="Nolan M."/>
            <person name="Ohm R.A."/>
            <person name="Patyshakuliyeva A."/>
            <person name="Rokas A."/>
            <person name="Ruiz-Duenas F.J."/>
            <person name="Sabat G."/>
            <person name="Salamov A."/>
            <person name="Samejima M."/>
            <person name="Schmutz J."/>
            <person name="Slot J.C."/>
            <person name="St John F."/>
            <person name="Stenlid J."/>
            <person name="Sun H."/>
            <person name="Sun S."/>
            <person name="Syed K."/>
            <person name="Tsang A."/>
            <person name="Wiebenga A."/>
            <person name="Young D."/>
            <person name="Pisabarro A."/>
            <person name="Eastwood D.C."/>
            <person name="Martin F."/>
            <person name="Cullen D."/>
            <person name="Grigoriev I.V."/>
            <person name="Hibbett D.S."/>
        </authorList>
    </citation>
    <scope>NUCLEOTIDE SEQUENCE [LARGE SCALE GENOMIC DNA]</scope>
    <source>
        <strain evidence="8 9">ATCC 11539</strain>
    </source>
</reference>
<dbReference type="InterPro" id="IPR040052">
    <property type="entry name" value="RBM17"/>
</dbReference>
<dbReference type="PANTHER" id="PTHR13288">
    <property type="entry name" value="SPLICING FACTOR 45 SPF45"/>
    <property type="match status" value="1"/>
</dbReference>
<evidence type="ECO:0000259" key="7">
    <source>
        <dbReference type="PROSITE" id="PS50174"/>
    </source>
</evidence>
<proteinExistence type="predicted"/>
<dbReference type="EMBL" id="KB469298">
    <property type="protein sequence ID" value="EPQ58580.1"/>
    <property type="molecule type" value="Genomic_DNA"/>
</dbReference>
<dbReference type="RefSeq" id="XP_007863721.1">
    <property type="nucleotide sequence ID" value="XM_007865530.1"/>
</dbReference>
<dbReference type="KEGG" id="gtr:GLOTRDRAFT_114951"/>
<keyword evidence="3" id="KW-0694">RNA-binding</keyword>
<evidence type="ECO:0000256" key="4">
    <source>
        <dbReference type="ARBA" id="ARBA00023187"/>
    </source>
</evidence>
<gene>
    <name evidence="8" type="ORF">GLOTRDRAFT_114951</name>
</gene>
<feature type="compositionally biased region" description="Basic residues" evidence="6">
    <location>
        <begin position="185"/>
        <end position="194"/>
    </location>
</feature>
<feature type="compositionally biased region" description="Low complexity" evidence="6">
    <location>
        <begin position="248"/>
        <end position="257"/>
    </location>
</feature>
<keyword evidence="4" id="KW-0508">mRNA splicing</keyword>
<evidence type="ECO:0000256" key="2">
    <source>
        <dbReference type="ARBA" id="ARBA00022664"/>
    </source>
</evidence>
<dbReference type="STRING" id="670483.S7RUZ8"/>
<dbReference type="Proteomes" id="UP000030669">
    <property type="component" value="Unassembled WGS sequence"/>
</dbReference>
<protein>
    <recommendedName>
        <fullName evidence="7">G-patch domain-containing protein</fullName>
    </recommendedName>
</protein>
<dbReference type="PANTHER" id="PTHR13288:SF8">
    <property type="entry name" value="SPLICING FACTOR 45"/>
    <property type="match status" value="1"/>
</dbReference>
<feature type="compositionally biased region" description="Basic and acidic residues" evidence="6">
    <location>
        <begin position="211"/>
        <end position="243"/>
    </location>
</feature>
<feature type="domain" description="G-patch" evidence="7">
    <location>
        <begin position="480"/>
        <end position="527"/>
    </location>
</feature>
<evidence type="ECO:0000256" key="3">
    <source>
        <dbReference type="ARBA" id="ARBA00022884"/>
    </source>
</evidence>
<feature type="compositionally biased region" description="Pro residues" evidence="6">
    <location>
        <begin position="423"/>
        <end position="436"/>
    </location>
</feature>
<keyword evidence="5" id="KW-0539">Nucleus</keyword>
<dbReference type="GO" id="GO:0045292">
    <property type="term" value="P:mRNA cis splicing, via spliceosome"/>
    <property type="evidence" value="ECO:0007669"/>
    <property type="project" value="InterPro"/>
</dbReference>
<dbReference type="SMART" id="SM00443">
    <property type="entry name" value="G_patch"/>
    <property type="match status" value="1"/>
</dbReference>
<dbReference type="FunFam" id="3.30.70.330:FF:000382">
    <property type="entry name" value="G-patch domain-containing protein"/>
    <property type="match status" value="1"/>
</dbReference>
<sequence length="660" mass="70643">MSSKAGGLYGGIQFSSSSAFISQKITPATNETEERQAQGVSTAPSTHDQPEQATPTAQVAAEAGTPAPAGGKATAGWSAALAFAPIRRKPAQKPKPSVPIAATIASALDATGSTPTSAATTSSLSFTAVVSAPPQLIDTSATPEAEHPKHTQGWGKKIKPPSMILDEDVNGFKSAQRGKGAGGGGKRKGKKNKHVAPVAVWDPEEQYDPLRPNDYHEYKMYKQREREERRERMLEQRRMEDRKRYRRSSSYSDMEGSGSEDERPRKTGRFGEDVDRWTREDDEPARGLGTATISEPVVIEKDLTGDEAYQRRLALSAQTGDEAYQRRLALSQVAAAAPVSATIVTPARVPSPPSIPAPAPLRTPFEDTDQNDDDSIPGLRPLPPTPAAPVAQTGEEAYLRRLARSQSTSPEPTSGPTLAYNPFAPPSVPPPPPPHGSIPEDLNEKIRKGKEAAAAIAAKLKALAPGPGSSASPEPSAPDPHGFAARLMAKWGHKEGQGLGADGSGIVNALTVEQVSQGKAGKGKGKGPAAGSKMGRIVNNNEDAKAREDRERFGEPSRVIVLTNMVGPEDVEDEGLRDEIGDECSKNGTVERVIVHLVNPPPPNPVDMVRIFVLFAGPVGAWKTVRELDGRYFGGRQVRARYFPESMFERFDFDAEIIPL</sequence>
<feature type="compositionally biased region" description="Low complexity" evidence="6">
    <location>
        <begin position="60"/>
        <end position="74"/>
    </location>
</feature>
<feature type="compositionally biased region" description="Polar residues" evidence="6">
    <location>
        <begin position="38"/>
        <end position="57"/>
    </location>
</feature>
<evidence type="ECO:0000313" key="9">
    <source>
        <dbReference type="Proteomes" id="UP000030669"/>
    </source>
</evidence>
<dbReference type="InterPro" id="IPR003954">
    <property type="entry name" value="RRM_euk-type"/>
</dbReference>
<keyword evidence="9" id="KW-1185">Reference proteome</keyword>
<name>S7RUZ8_GLOTA</name>